<feature type="region of interest" description="Disordered" evidence="2">
    <location>
        <begin position="1"/>
        <end position="24"/>
    </location>
</feature>
<sequence length="485" mass="53395">MDLQDAGDSNNSNNSDPLNNFSSSANVKLGATLNQGEDIPPANSPATSISSIISEQSEAFRNSPFLSQSPLSSSAMFQRPDISGENERPMSYPSMSSFSTNVPDSECSSRSSVDGYNLKDSTSENIKLFRQRHKAPSSESSSDEDADINETEAVRKISSKSSEEKFVPRGIDAPRGRIANIRRESSCSVDSEAAHERLVKAAQVVSNGFDDIALEAERSPGPSTDFRRRAPSFNTIIGEPISVVTNAFITNSCSPSPTRPPADIIKQCYSPSTQQMVRPNISYSPSPRPSPAQSPTRHGHQKLKFQRYVCFIYFSMYSSCFRAESPICRTPIKRKITLSSQCESETKKMFSPRSNTSPLVTDKTFPYPTFSQMYESSSSSTEFTSFSVPHSPGDLRSLRPLTPMSNLSVSDQDDNSSSVKDAVEKIDLEDEMNEDITDDINMNEDDIKTDEDLLRAATEADLPDDDDDDSIFDFDDQSDTNSNAD</sequence>
<feature type="region of interest" description="Disordered" evidence="2">
    <location>
        <begin position="277"/>
        <end position="299"/>
    </location>
</feature>
<dbReference type="PANTHER" id="PTHR22227">
    <property type="entry name" value="FAMILY WITH SEQUENCE SIMILARITY 122B ISOFORM X1"/>
    <property type="match status" value="1"/>
</dbReference>
<keyword evidence="4" id="KW-1185">Reference proteome</keyword>
<evidence type="ECO:0000256" key="2">
    <source>
        <dbReference type="SAM" id="MobiDB-lite"/>
    </source>
</evidence>
<feature type="compositionally biased region" description="Polar residues" evidence="2">
    <location>
        <begin position="93"/>
        <end position="125"/>
    </location>
</feature>
<dbReference type="eggNOG" id="ENOG502S601">
    <property type="taxonomic scope" value="Eukaryota"/>
</dbReference>
<feature type="region of interest" description="Disordered" evidence="2">
    <location>
        <begin position="394"/>
        <end position="485"/>
    </location>
</feature>
<dbReference type="OrthoDB" id="10036177at2759"/>
<feature type="compositionally biased region" description="Low complexity" evidence="2">
    <location>
        <begin position="9"/>
        <end position="24"/>
    </location>
</feature>
<evidence type="ECO:0000256" key="1">
    <source>
        <dbReference type="ARBA" id="ARBA00006725"/>
    </source>
</evidence>
<name>E3LD24_CAERE</name>
<feature type="compositionally biased region" description="Acidic residues" evidence="2">
    <location>
        <begin position="427"/>
        <end position="449"/>
    </location>
</feature>
<feature type="compositionally biased region" description="Low complexity" evidence="2">
    <location>
        <begin position="405"/>
        <end position="420"/>
    </location>
</feature>
<organism evidence="4">
    <name type="scientific">Caenorhabditis remanei</name>
    <name type="common">Caenorhabditis vulgaris</name>
    <dbReference type="NCBI Taxonomy" id="31234"/>
    <lineage>
        <taxon>Eukaryota</taxon>
        <taxon>Metazoa</taxon>
        <taxon>Ecdysozoa</taxon>
        <taxon>Nematoda</taxon>
        <taxon>Chromadorea</taxon>
        <taxon>Rhabditida</taxon>
        <taxon>Rhabditina</taxon>
        <taxon>Rhabditomorpha</taxon>
        <taxon>Rhabditoidea</taxon>
        <taxon>Rhabditidae</taxon>
        <taxon>Peloderinae</taxon>
        <taxon>Caenorhabditis</taxon>
    </lineage>
</organism>
<dbReference type="EMBL" id="DS268407">
    <property type="protein sequence ID" value="EFO82435.1"/>
    <property type="molecule type" value="Genomic_DNA"/>
</dbReference>
<dbReference type="Proteomes" id="UP000008281">
    <property type="component" value="Unassembled WGS sequence"/>
</dbReference>
<dbReference type="AlphaFoldDB" id="E3LD24"/>
<dbReference type="GO" id="GO:0004865">
    <property type="term" value="F:protein serine/threonine phosphatase inhibitor activity"/>
    <property type="evidence" value="ECO:0007669"/>
    <property type="project" value="InterPro"/>
</dbReference>
<gene>
    <name evidence="3" type="ORF">CRE_00553</name>
</gene>
<dbReference type="HOGENOM" id="CLU_625906_0_0_1"/>
<dbReference type="OMA" id="QMVRPNI"/>
<evidence type="ECO:0000313" key="4">
    <source>
        <dbReference type="Proteomes" id="UP000008281"/>
    </source>
</evidence>
<dbReference type="STRING" id="31234.E3LD24"/>
<proteinExistence type="inferred from homology"/>
<comment type="similarity">
    <text evidence="1">Belongs to the FAM122 family.</text>
</comment>
<feature type="compositionally biased region" description="Acidic residues" evidence="2">
    <location>
        <begin position="461"/>
        <end position="478"/>
    </location>
</feature>
<reference evidence="3" key="1">
    <citation type="submission" date="2007-07" db="EMBL/GenBank/DDBJ databases">
        <title>PCAP assembly of the Caenorhabditis remanei genome.</title>
        <authorList>
            <consortium name="The Caenorhabditis remanei Sequencing Consortium"/>
            <person name="Wilson R.K."/>
        </authorList>
    </citation>
    <scope>NUCLEOTIDE SEQUENCE [LARGE SCALE GENOMIC DNA]</scope>
    <source>
        <strain evidence="3">PB4641</strain>
    </source>
</reference>
<feature type="region of interest" description="Disordered" evidence="2">
    <location>
        <begin position="59"/>
        <end position="149"/>
    </location>
</feature>
<dbReference type="PANTHER" id="PTHR22227:SF6">
    <property type="entry name" value="FAMILY WITH SEQUENCE SIMILARITY 122B ISOFORM X1"/>
    <property type="match status" value="1"/>
</dbReference>
<accession>E3LD24</accession>
<dbReference type="InterPro" id="IPR026716">
    <property type="entry name" value="PBIR1/2/3"/>
</dbReference>
<protein>
    <submittedName>
        <fullName evidence="3">Uncharacterized protein</fullName>
    </submittedName>
</protein>
<feature type="compositionally biased region" description="Low complexity" evidence="2">
    <location>
        <begin position="63"/>
        <end position="74"/>
    </location>
</feature>
<dbReference type="FunCoup" id="E3LD24">
    <property type="interactions" value="76"/>
</dbReference>
<dbReference type="InParanoid" id="E3LD24"/>
<evidence type="ECO:0000313" key="3">
    <source>
        <dbReference type="EMBL" id="EFO82435.1"/>
    </source>
</evidence>